<proteinExistence type="predicted"/>
<comment type="caution">
    <text evidence="1">The sequence shown here is derived from an EMBL/GenBank/DDBJ whole genome shotgun (WGS) entry which is preliminary data.</text>
</comment>
<organism evidence="1 2">
    <name type="scientific">Paraglomus brasilianum</name>
    <dbReference type="NCBI Taxonomy" id="144538"/>
    <lineage>
        <taxon>Eukaryota</taxon>
        <taxon>Fungi</taxon>
        <taxon>Fungi incertae sedis</taxon>
        <taxon>Mucoromycota</taxon>
        <taxon>Glomeromycotina</taxon>
        <taxon>Glomeromycetes</taxon>
        <taxon>Paraglomerales</taxon>
        <taxon>Paraglomeraceae</taxon>
        <taxon>Paraglomus</taxon>
    </lineage>
</organism>
<dbReference type="EMBL" id="CAJVPI010004458">
    <property type="protein sequence ID" value="CAG8667841.1"/>
    <property type="molecule type" value="Genomic_DNA"/>
</dbReference>
<name>A0A9N9E7T1_9GLOM</name>
<dbReference type="Proteomes" id="UP000789739">
    <property type="component" value="Unassembled WGS sequence"/>
</dbReference>
<protein>
    <submittedName>
        <fullName evidence="1">11491_t:CDS:1</fullName>
    </submittedName>
</protein>
<keyword evidence="2" id="KW-1185">Reference proteome</keyword>
<reference evidence="1" key="1">
    <citation type="submission" date="2021-06" db="EMBL/GenBank/DDBJ databases">
        <authorList>
            <person name="Kallberg Y."/>
            <person name="Tangrot J."/>
            <person name="Rosling A."/>
        </authorList>
    </citation>
    <scope>NUCLEOTIDE SEQUENCE</scope>
    <source>
        <strain evidence="1">BR232B</strain>
    </source>
</reference>
<gene>
    <name evidence="1" type="ORF">PBRASI_LOCUS11140</name>
</gene>
<sequence>SFGQIMLSISDDNTRPIDGYTKNGLQLVKMGDETITPTTNGACCEPVATDQRMRSNNSFPETWQALRQHRIPWL</sequence>
<evidence type="ECO:0000313" key="2">
    <source>
        <dbReference type="Proteomes" id="UP000789739"/>
    </source>
</evidence>
<evidence type="ECO:0000313" key="1">
    <source>
        <dbReference type="EMBL" id="CAG8667841.1"/>
    </source>
</evidence>
<accession>A0A9N9E7T1</accession>
<dbReference type="AlphaFoldDB" id="A0A9N9E7T1"/>
<feature type="non-terminal residue" evidence="1">
    <location>
        <position position="1"/>
    </location>
</feature>